<dbReference type="EMBL" id="NBTZ01000131">
    <property type="protein sequence ID" value="OTP68587.1"/>
    <property type="molecule type" value="Genomic_DNA"/>
</dbReference>
<sequence>MANRQAGGLVAGVRICDRTDRGGGEIVEKPHLVGCRHGLHHARARRSRPRADAAALLQHPDLAEPPDRRARLGSDRYRSVRGRRDRARVHLRRVFHRDLPRRLSFRAARPARSGRRLRHDAVANLLANHVPADDAFRPPRHRQ</sequence>
<name>A0A242MBB1_CABSO</name>
<reference evidence="1 2" key="1">
    <citation type="submission" date="2017-03" db="EMBL/GenBank/DDBJ databases">
        <title>Genome analysis of strain PAMC 26577.</title>
        <authorList>
            <person name="Oh H.-M."/>
            <person name="Yang J.-A."/>
        </authorList>
    </citation>
    <scope>NUCLEOTIDE SEQUENCE [LARGE SCALE GENOMIC DNA]</scope>
    <source>
        <strain evidence="1 2">PAMC 26577</strain>
    </source>
</reference>
<dbReference type="Proteomes" id="UP000195221">
    <property type="component" value="Unassembled WGS sequence"/>
</dbReference>
<organism evidence="1 2">
    <name type="scientific">Caballeronia sordidicola</name>
    <name type="common">Burkholderia sordidicola</name>
    <dbReference type="NCBI Taxonomy" id="196367"/>
    <lineage>
        <taxon>Bacteria</taxon>
        <taxon>Pseudomonadati</taxon>
        <taxon>Pseudomonadota</taxon>
        <taxon>Betaproteobacteria</taxon>
        <taxon>Burkholderiales</taxon>
        <taxon>Burkholderiaceae</taxon>
        <taxon>Caballeronia</taxon>
    </lineage>
</organism>
<dbReference type="AlphaFoldDB" id="A0A242MBB1"/>
<evidence type="ECO:0000313" key="1">
    <source>
        <dbReference type="EMBL" id="OTP68587.1"/>
    </source>
</evidence>
<accession>A0A242MBB1</accession>
<gene>
    <name evidence="1" type="ORF">PAMC26577_32950</name>
</gene>
<comment type="caution">
    <text evidence="1">The sequence shown here is derived from an EMBL/GenBank/DDBJ whole genome shotgun (WGS) entry which is preliminary data.</text>
</comment>
<evidence type="ECO:0000313" key="2">
    <source>
        <dbReference type="Proteomes" id="UP000195221"/>
    </source>
</evidence>
<protein>
    <submittedName>
        <fullName evidence="1">Histidine ABC transporter, permease protein HisM</fullName>
    </submittedName>
</protein>
<proteinExistence type="predicted"/>